<dbReference type="Pfam" id="PF02668">
    <property type="entry name" value="TauD"/>
    <property type="match status" value="1"/>
</dbReference>
<protein>
    <recommendedName>
        <fullName evidence="3">TauD/TfdA-like domain-containing protein</fullName>
    </recommendedName>
</protein>
<organism evidence="4">
    <name type="scientific">hydrothermal vent metagenome</name>
    <dbReference type="NCBI Taxonomy" id="652676"/>
    <lineage>
        <taxon>unclassified sequences</taxon>
        <taxon>metagenomes</taxon>
        <taxon>ecological metagenomes</taxon>
    </lineage>
</organism>
<reference evidence="4" key="1">
    <citation type="submission" date="2018-06" db="EMBL/GenBank/DDBJ databases">
        <authorList>
            <person name="Zhirakovskaya E."/>
        </authorList>
    </citation>
    <scope>NUCLEOTIDE SEQUENCE</scope>
</reference>
<accession>A0A3B1ASD1</accession>
<dbReference type="InterPro" id="IPR050411">
    <property type="entry name" value="AlphaKG_dependent_hydroxylases"/>
</dbReference>
<dbReference type="PANTHER" id="PTHR10696">
    <property type="entry name" value="GAMMA-BUTYROBETAINE HYDROXYLASE-RELATED"/>
    <property type="match status" value="1"/>
</dbReference>
<name>A0A3B1ASD1_9ZZZZ</name>
<evidence type="ECO:0000259" key="3">
    <source>
        <dbReference type="Pfam" id="PF02668"/>
    </source>
</evidence>
<sequence length="306" mass="35017">MALEQLHLSPHFDLSNTEAYQQWRNEKLSFYPVPTNELLVAINDFNLLTDVEIENILNCLNKFNMAIYSLNKPSAVSPSELCNFVARFGLYSIDGNLCSGEKNVSKITVIDAGRNKNYIPYTNKPISWHTDGYYNSLDNTIRSFILHCSQAANSGGYNNLIDPEIIYILLRDENPEYIKILMESNVLTIPENIENGVKIREQQSGPVFTIDERTGKLHMRYTARTRSIAWKDNELVTKAVAAINNILKTHSKYIFKYKLEAGQGLLCNNVLHNRTAFDDSIDNSVTSNKRELLRARYNERVQLIKN</sequence>
<dbReference type="AlphaFoldDB" id="A0A3B1ASD1"/>
<proteinExistence type="predicted"/>
<dbReference type="PANTHER" id="PTHR10696:SF56">
    <property type="entry name" value="TAUD_TFDA-LIKE DOMAIN-CONTAINING PROTEIN"/>
    <property type="match status" value="1"/>
</dbReference>
<dbReference type="InterPro" id="IPR003819">
    <property type="entry name" value="TauD/TfdA-like"/>
</dbReference>
<evidence type="ECO:0000256" key="2">
    <source>
        <dbReference type="ARBA" id="ARBA00023194"/>
    </source>
</evidence>
<dbReference type="GO" id="GO:0017000">
    <property type="term" value="P:antibiotic biosynthetic process"/>
    <property type="evidence" value="ECO:0007669"/>
    <property type="project" value="UniProtKB-KW"/>
</dbReference>
<dbReference type="InterPro" id="IPR042098">
    <property type="entry name" value="TauD-like_sf"/>
</dbReference>
<keyword evidence="1" id="KW-0560">Oxidoreductase</keyword>
<dbReference type="SUPFAM" id="SSF51197">
    <property type="entry name" value="Clavaminate synthase-like"/>
    <property type="match status" value="1"/>
</dbReference>
<dbReference type="EMBL" id="UOFS01000024">
    <property type="protein sequence ID" value="VAW95636.1"/>
    <property type="molecule type" value="Genomic_DNA"/>
</dbReference>
<evidence type="ECO:0000313" key="4">
    <source>
        <dbReference type="EMBL" id="VAW95636.1"/>
    </source>
</evidence>
<dbReference type="Gene3D" id="3.60.130.10">
    <property type="entry name" value="Clavaminate synthase-like"/>
    <property type="match status" value="1"/>
</dbReference>
<evidence type="ECO:0000256" key="1">
    <source>
        <dbReference type="ARBA" id="ARBA00023002"/>
    </source>
</evidence>
<gene>
    <name evidence="4" type="ORF">MNBD_GAMMA22-1824</name>
</gene>
<dbReference type="GO" id="GO:0016491">
    <property type="term" value="F:oxidoreductase activity"/>
    <property type="evidence" value="ECO:0007669"/>
    <property type="project" value="UniProtKB-KW"/>
</dbReference>
<keyword evidence="2" id="KW-0045">Antibiotic biosynthesis</keyword>
<feature type="domain" description="TauD/TfdA-like" evidence="3">
    <location>
        <begin position="74"/>
        <end position="295"/>
    </location>
</feature>